<dbReference type="InterPro" id="IPR013108">
    <property type="entry name" value="Amidohydro_3"/>
</dbReference>
<gene>
    <name evidence="3" type="ORF">ENE74_09105</name>
</gene>
<dbReference type="AlphaFoldDB" id="A0A437JAE9"/>
<dbReference type="InterPro" id="IPR032466">
    <property type="entry name" value="Metal_Hydrolase"/>
</dbReference>
<proteinExistence type="predicted"/>
<dbReference type="Proteomes" id="UP000282977">
    <property type="component" value="Unassembled WGS sequence"/>
</dbReference>
<dbReference type="Gene3D" id="2.30.40.10">
    <property type="entry name" value="Urease, subunit C, domain 1"/>
    <property type="match status" value="1"/>
</dbReference>
<evidence type="ECO:0000256" key="1">
    <source>
        <dbReference type="SAM" id="SignalP"/>
    </source>
</evidence>
<comment type="caution">
    <text evidence="3">The sequence shown here is derived from an EMBL/GenBank/DDBJ whole genome shotgun (WGS) entry which is preliminary data.</text>
</comment>
<dbReference type="Gene3D" id="3.10.310.70">
    <property type="match status" value="1"/>
</dbReference>
<evidence type="ECO:0000259" key="2">
    <source>
        <dbReference type="Pfam" id="PF07969"/>
    </source>
</evidence>
<organism evidence="3 4">
    <name type="scientific">Sphingobium algorifonticola</name>
    <dbReference type="NCBI Taxonomy" id="2008318"/>
    <lineage>
        <taxon>Bacteria</taxon>
        <taxon>Pseudomonadati</taxon>
        <taxon>Pseudomonadota</taxon>
        <taxon>Alphaproteobacteria</taxon>
        <taxon>Sphingomonadales</taxon>
        <taxon>Sphingomonadaceae</taxon>
        <taxon>Sphingobium</taxon>
    </lineage>
</organism>
<dbReference type="InterPro" id="IPR011059">
    <property type="entry name" value="Metal-dep_hydrolase_composite"/>
</dbReference>
<dbReference type="Pfam" id="PF07969">
    <property type="entry name" value="Amidohydro_3"/>
    <property type="match status" value="1"/>
</dbReference>
<dbReference type="PANTHER" id="PTHR22642:SF21">
    <property type="entry name" value="PERIPLASMIC PROTEIN"/>
    <property type="match status" value="1"/>
</dbReference>
<accession>A0A437JAE9</accession>
<dbReference type="Gene3D" id="3.20.20.140">
    <property type="entry name" value="Metal-dependent hydrolases"/>
    <property type="match status" value="2"/>
</dbReference>
<keyword evidence="4" id="KW-1185">Reference proteome</keyword>
<dbReference type="PANTHER" id="PTHR22642">
    <property type="entry name" value="IMIDAZOLONEPROPIONASE"/>
    <property type="match status" value="1"/>
</dbReference>
<dbReference type="RefSeq" id="WP_127690516.1">
    <property type="nucleotide sequence ID" value="NZ_RZUL01000002.1"/>
</dbReference>
<dbReference type="EMBL" id="RZUL01000002">
    <property type="protein sequence ID" value="RVT42340.1"/>
    <property type="molecule type" value="Genomic_DNA"/>
</dbReference>
<evidence type="ECO:0000313" key="4">
    <source>
        <dbReference type="Proteomes" id="UP000282977"/>
    </source>
</evidence>
<dbReference type="GO" id="GO:0016810">
    <property type="term" value="F:hydrolase activity, acting on carbon-nitrogen (but not peptide) bonds"/>
    <property type="evidence" value="ECO:0007669"/>
    <property type="project" value="InterPro"/>
</dbReference>
<keyword evidence="1" id="KW-0732">Signal</keyword>
<dbReference type="SUPFAM" id="SSF51556">
    <property type="entry name" value="Metallo-dependent hydrolases"/>
    <property type="match status" value="1"/>
</dbReference>
<evidence type="ECO:0000313" key="3">
    <source>
        <dbReference type="EMBL" id="RVT42340.1"/>
    </source>
</evidence>
<protein>
    <recommendedName>
        <fullName evidence="2">Amidohydrolase 3 domain-containing protein</fullName>
    </recommendedName>
</protein>
<reference evidence="3 4" key="1">
    <citation type="submission" date="2019-01" db="EMBL/GenBank/DDBJ databases">
        <authorList>
            <person name="Chen W.-M."/>
        </authorList>
    </citation>
    <scope>NUCLEOTIDE SEQUENCE [LARGE SCALE GENOMIC DNA]</scope>
    <source>
        <strain evidence="3 4">TLA-22</strain>
    </source>
</reference>
<sequence>MMTQSFNRSALTAALLATSLAPALAAAQHAKDEQTLILYNGRIHVMDDNNRVVDAIALRGNTVLAVGNEGDVRALAKKGQAVEVDLKGRTVLPGLIDGNIHGTRNAYYCWTSNIRIDFISDRNEALRQISRTAEANARGTWLWTTRLPAVFHVNGLSPPGMFTLAELDRAAPNNPVMIMANGFGLNAQLNSAAIKALDLKAGDLGVELGEGTGTLTGKVAMPALDRARTAISRQFEAASLGQQASCYLDFSHAMNRAGLTSYAGAQQGGIFNAGAWSANAGVPGARLAPEADAPRATPAYREKALAEGVLPTSIDRGWAEPNPMAMPRFDYDGNPHRDGLNPVNELDRAGLLSTRVLAMLDPRGGGIEGVKATVYHSVGMMGNDRVRIGGIGPGFYMGQVRFGNTATLLPPKDYRQIIETLACNRWNWTDQTYIEATVRYKLDVIEAVNRTCPIAGLRWSFEGIQEPLAQASLDRIRKLGIGVTTFSTNIQGRSPLPDVAGPTPFADLVRSGVKWCMGSDGTLGNPSDPFGHMWYAVTGETMDPNGLKQPPSQRISRLEALKAKTVNCRFHLQNDRIGSLRPGDLADLIVLSDDYFTVPETDIRYLHSLLTIMDGNPVYAEGPFSSLDDPFVAKIKVFKDNARVR</sequence>
<name>A0A437JAE9_9SPHN</name>
<feature type="domain" description="Amidohydrolase 3" evidence="2">
    <location>
        <begin position="83"/>
        <end position="619"/>
    </location>
</feature>
<feature type="chain" id="PRO_5019248657" description="Amidohydrolase 3 domain-containing protein" evidence="1">
    <location>
        <begin position="26"/>
        <end position="645"/>
    </location>
</feature>
<feature type="signal peptide" evidence="1">
    <location>
        <begin position="1"/>
        <end position="25"/>
    </location>
</feature>
<dbReference type="SUPFAM" id="SSF51338">
    <property type="entry name" value="Composite domain of metallo-dependent hydrolases"/>
    <property type="match status" value="1"/>
</dbReference>
<dbReference type="OrthoDB" id="9811399at2"/>